<feature type="region of interest" description="Disordered" evidence="1">
    <location>
        <begin position="488"/>
        <end position="530"/>
    </location>
</feature>
<proteinExistence type="predicted"/>
<sequence>MLRYIKRKLGTGTRRHGASIPIPDSNLDSTSESNSDANGASFPNSSPTRLSSGSGTRTPNPKSNPNPALAPTTNFKPTSGDPVRHSARAPDIFHPRSLLQGQDKEKGQQTETDKEKGKETEEEKGGKLSLKAKLKIGNPVLSDASGAKVAEKVAEKFASLNGVVADWRGVDADTPRMTMTGSSLHLTPMMPPTPTMPSSLALPGLMTMDADAATNTNATTRSDATQGTPSPTRDDRDAIFTTIPLESIIESPPSSPRPTPETAINDATSYRHSWSSGILLKGQRQNQAVGFRHCMSDARCHDNRGAIIGMQLAEGRSSTSGFDFKLHARERDETKPSTTPNSDNGRTSRLAFNDEHDRGDGMDADTELDDINDDAGLSDLGELRGLDLRQHDNNVALDNDTIPPHTYAPSPQGVQDAGLDPWTGSRREHGEETNLDARFMLRPGLNMSETAGAAHLETEGAPLTSTVIDQQDQGQAPRRHVRRRPVPSYSIDDFTTNATPQASTSTRQAQTVSSVSEAVPQQHEHPPAGPIVSKHRKRIVQYIDPGTPYPADGWAVPDTWKTMLDMKVTKPISAEMFVTILRECSQLTSIFVTLTWRDITGPNNKNLNMIVAHAANLQTMCITTSVELGPVLSALKLPKLKFLLLEWDSRLGQTIPSPPKWRIGFAGLARRSNCPLTSLRLKGIFPSEAELLDCLLNRASSLEELLVLPPSTQGHGNDSSNFLGGAFVSKRRRVTDDTLTALADVDLFPRMRRLGLSCVTARDGALTIMAKARTVGTLKLHLELVFSSADWERHRYDVVALDALSKRNKNFEGVVNFPAKEETAAGLSRIHPLYNNEYVSSC</sequence>
<keyword evidence="3" id="KW-1185">Reference proteome</keyword>
<reference evidence="2" key="1">
    <citation type="submission" date="2020-07" db="EMBL/GenBank/DDBJ databases">
        <authorList>
            <person name="Nieuwenhuis M."/>
            <person name="Van De Peppel L.J.J."/>
        </authorList>
    </citation>
    <scope>NUCLEOTIDE SEQUENCE</scope>
    <source>
        <strain evidence="2">AP01</strain>
        <tissue evidence="2">Mycelium</tissue>
    </source>
</reference>
<feature type="compositionally biased region" description="Low complexity" evidence="1">
    <location>
        <begin position="242"/>
        <end position="252"/>
    </location>
</feature>
<accession>A0A9P7G4C3</accession>
<feature type="compositionally biased region" description="Polar residues" evidence="1">
    <location>
        <begin position="336"/>
        <end position="347"/>
    </location>
</feature>
<evidence type="ECO:0000313" key="3">
    <source>
        <dbReference type="Proteomes" id="UP000775547"/>
    </source>
</evidence>
<feature type="region of interest" description="Disordered" evidence="1">
    <location>
        <begin position="327"/>
        <end position="370"/>
    </location>
</feature>
<feature type="compositionally biased region" description="Polar residues" evidence="1">
    <location>
        <begin position="26"/>
        <end position="77"/>
    </location>
</feature>
<feature type="region of interest" description="Disordered" evidence="1">
    <location>
        <begin position="215"/>
        <end position="266"/>
    </location>
</feature>
<feature type="compositionally biased region" description="Basic and acidic residues" evidence="1">
    <location>
        <begin position="352"/>
        <end position="361"/>
    </location>
</feature>
<protein>
    <submittedName>
        <fullName evidence="2">Uncharacterized protein</fullName>
    </submittedName>
</protein>
<dbReference type="AlphaFoldDB" id="A0A9P7G4C3"/>
<evidence type="ECO:0000256" key="1">
    <source>
        <dbReference type="SAM" id="MobiDB-lite"/>
    </source>
</evidence>
<feature type="compositionally biased region" description="Polar residues" evidence="1">
    <location>
        <begin position="493"/>
        <end position="516"/>
    </location>
</feature>
<gene>
    <name evidence="2" type="ORF">DXG03_004120</name>
</gene>
<feature type="compositionally biased region" description="Basic and acidic residues" evidence="1">
    <location>
        <begin position="102"/>
        <end position="126"/>
    </location>
</feature>
<dbReference type="EMBL" id="JABCKV010000243">
    <property type="protein sequence ID" value="KAG5641838.1"/>
    <property type="molecule type" value="Genomic_DNA"/>
</dbReference>
<name>A0A9P7G4C3_9AGAR</name>
<reference evidence="2" key="2">
    <citation type="submission" date="2021-10" db="EMBL/GenBank/DDBJ databases">
        <title>Phylogenomics reveals ancestral predisposition of the termite-cultivated fungus Termitomyces towards a domesticated lifestyle.</title>
        <authorList>
            <person name="Auxier B."/>
            <person name="Grum-Grzhimaylo A."/>
            <person name="Cardenas M.E."/>
            <person name="Lodge J.D."/>
            <person name="Laessoe T."/>
            <person name="Pedersen O."/>
            <person name="Smith M.E."/>
            <person name="Kuyper T.W."/>
            <person name="Franco-Molano E.A."/>
            <person name="Baroni T.J."/>
            <person name="Aanen D.K."/>
        </authorList>
    </citation>
    <scope>NUCLEOTIDE SEQUENCE</scope>
    <source>
        <strain evidence="2">AP01</strain>
        <tissue evidence="2">Mycelium</tissue>
    </source>
</reference>
<evidence type="ECO:0000313" key="2">
    <source>
        <dbReference type="EMBL" id="KAG5641838.1"/>
    </source>
</evidence>
<feature type="region of interest" description="Disordered" evidence="1">
    <location>
        <begin position="1"/>
        <end position="127"/>
    </location>
</feature>
<organism evidence="2 3">
    <name type="scientific">Asterophora parasitica</name>
    <dbReference type="NCBI Taxonomy" id="117018"/>
    <lineage>
        <taxon>Eukaryota</taxon>
        <taxon>Fungi</taxon>
        <taxon>Dikarya</taxon>
        <taxon>Basidiomycota</taxon>
        <taxon>Agaricomycotina</taxon>
        <taxon>Agaricomycetes</taxon>
        <taxon>Agaricomycetidae</taxon>
        <taxon>Agaricales</taxon>
        <taxon>Tricholomatineae</taxon>
        <taxon>Lyophyllaceae</taxon>
        <taxon>Asterophora</taxon>
    </lineage>
</organism>
<feature type="region of interest" description="Disordered" evidence="1">
    <location>
        <begin position="400"/>
        <end position="429"/>
    </location>
</feature>
<comment type="caution">
    <text evidence="2">The sequence shown here is derived from an EMBL/GenBank/DDBJ whole genome shotgun (WGS) entry which is preliminary data.</text>
</comment>
<feature type="compositionally biased region" description="Polar residues" evidence="1">
    <location>
        <begin position="221"/>
        <end position="231"/>
    </location>
</feature>
<dbReference type="Proteomes" id="UP000775547">
    <property type="component" value="Unassembled WGS sequence"/>
</dbReference>
<feature type="compositionally biased region" description="Basic residues" evidence="1">
    <location>
        <begin position="1"/>
        <end position="17"/>
    </location>
</feature>